<evidence type="ECO:0000313" key="3">
    <source>
        <dbReference type="Proteomes" id="UP000182725"/>
    </source>
</evidence>
<dbReference type="Pfam" id="PF20060">
    <property type="entry name" value="DUF6459"/>
    <property type="match status" value="1"/>
</dbReference>
<gene>
    <name evidence="2" type="ORF">SAMN04489740_0151</name>
</gene>
<dbReference type="InterPro" id="IPR045596">
    <property type="entry name" value="DUF6459"/>
</dbReference>
<evidence type="ECO:0000313" key="2">
    <source>
        <dbReference type="EMBL" id="SED86236.1"/>
    </source>
</evidence>
<dbReference type="AlphaFoldDB" id="A0A1H5E586"/>
<organism evidence="2 3">
    <name type="scientific">Arthrobacter alpinus</name>
    <dbReference type="NCBI Taxonomy" id="656366"/>
    <lineage>
        <taxon>Bacteria</taxon>
        <taxon>Bacillati</taxon>
        <taxon>Actinomycetota</taxon>
        <taxon>Actinomycetes</taxon>
        <taxon>Micrococcales</taxon>
        <taxon>Micrococcaceae</taxon>
        <taxon>Arthrobacter</taxon>
    </lineage>
</organism>
<name>A0A1H5E586_9MICC</name>
<dbReference type="EMBL" id="FNTV01000001">
    <property type="protein sequence ID" value="SED86236.1"/>
    <property type="molecule type" value="Genomic_DNA"/>
</dbReference>
<evidence type="ECO:0000256" key="1">
    <source>
        <dbReference type="SAM" id="MobiDB-lite"/>
    </source>
</evidence>
<evidence type="ECO:0008006" key="4">
    <source>
        <dbReference type="Google" id="ProtNLM"/>
    </source>
</evidence>
<dbReference type="Proteomes" id="UP000182725">
    <property type="component" value="Unassembled WGS sequence"/>
</dbReference>
<sequence length="189" mass="20732">MSTAAMSEQFRPPLLVVRSVPRRIEGTEDTEQTGATVVKMPSREERSTRQGAQTPGGVPYLHPEAAEREVVAAMSSKIAQAALEVLSGVRSVQQLSRWLDSVCMSALTTRARLHADACKAEKRRHSPETNGNLRTLHHQPVVHSVHCSAVAPGIFETSVVIADKTRFRAIAMRFELNKGLWKVTALQIG</sequence>
<protein>
    <recommendedName>
        <fullName evidence="4">3-hydroxyacyl-CoA dehydrogenase</fullName>
    </recommendedName>
</protein>
<dbReference type="RefSeq" id="WP_083360519.1">
    <property type="nucleotide sequence ID" value="NZ_FNTV01000001.1"/>
</dbReference>
<reference evidence="2 3" key="1">
    <citation type="submission" date="2016-10" db="EMBL/GenBank/DDBJ databases">
        <authorList>
            <person name="de Groot N.N."/>
        </authorList>
    </citation>
    <scope>NUCLEOTIDE SEQUENCE [LARGE SCALE GENOMIC DNA]</scope>
    <source>
        <strain evidence="2 3">DSM 22274</strain>
    </source>
</reference>
<accession>A0A1H5E586</accession>
<proteinExistence type="predicted"/>
<feature type="region of interest" description="Disordered" evidence="1">
    <location>
        <begin position="40"/>
        <end position="60"/>
    </location>
</feature>